<dbReference type="SUPFAM" id="SSF102645">
    <property type="entry name" value="CoaB-like"/>
    <property type="match status" value="1"/>
</dbReference>
<sequence>MGGITSGGKTNLMTRCLITAGPTREHIDPVRYLSNGSSGRMGYEIAAAAAALGWDVDLVSGPVSLDTPKGVRVTRVVSAAEMFAACEPLFTGCDVFIAVAAVCDYKPRVVSAEKTKKTADESAGMTLELVRTVDILKTLAARKTASQCVVGFAAETRDVEIYARKKLAEKNLDWIVANDVGKPGIGMDAANNAVVMISRDGARFEFGPAPKRDVAEFILTRLEH</sequence>
<dbReference type="InterPro" id="IPR007085">
    <property type="entry name" value="DNA/pantothenate-metab_flavo_C"/>
</dbReference>
<accession>A0A2U8E5P1</accession>
<protein>
    <recommendedName>
        <fullName evidence="1">DNA/pantothenate metabolism flavoprotein C-terminal domain-containing protein</fullName>
    </recommendedName>
</protein>
<organism evidence="2 3">
    <name type="scientific">Ereboglobus luteus</name>
    <dbReference type="NCBI Taxonomy" id="1796921"/>
    <lineage>
        <taxon>Bacteria</taxon>
        <taxon>Pseudomonadati</taxon>
        <taxon>Verrucomicrobiota</taxon>
        <taxon>Opitutia</taxon>
        <taxon>Opitutales</taxon>
        <taxon>Opitutaceae</taxon>
        <taxon>Ereboglobus</taxon>
    </lineage>
</organism>
<reference evidence="2 3" key="1">
    <citation type="journal article" date="2018" name="Syst. Appl. Microbiol.">
        <title>Ereboglobus luteus gen. nov. sp. nov. from cockroach guts, and new insights into the oxygen relationship of the genera Opitutus and Didymococcus (Verrucomicrobia: Opitutaceae).</title>
        <authorList>
            <person name="Tegtmeier D."/>
            <person name="Belitz A."/>
            <person name="Radek R."/>
            <person name="Heimerl T."/>
            <person name="Brune A."/>
        </authorList>
    </citation>
    <scope>NUCLEOTIDE SEQUENCE [LARGE SCALE GENOMIC DNA]</scope>
    <source>
        <strain evidence="2 3">Ho45</strain>
    </source>
</reference>
<dbReference type="Pfam" id="PF04127">
    <property type="entry name" value="DFP"/>
    <property type="match status" value="1"/>
</dbReference>
<dbReference type="GO" id="GO:0015937">
    <property type="term" value="P:coenzyme A biosynthetic process"/>
    <property type="evidence" value="ECO:0007669"/>
    <property type="project" value="UniProtKB-ARBA"/>
</dbReference>
<evidence type="ECO:0000313" key="3">
    <source>
        <dbReference type="Proteomes" id="UP000244896"/>
    </source>
</evidence>
<name>A0A2U8E5P1_9BACT</name>
<dbReference type="Gene3D" id="3.40.50.10300">
    <property type="entry name" value="CoaB-like"/>
    <property type="match status" value="1"/>
</dbReference>
<evidence type="ECO:0000259" key="1">
    <source>
        <dbReference type="Pfam" id="PF04127"/>
    </source>
</evidence>
<dbReference type="GO" id="GO:0003824">
    <property type="term" value="F:catalytic activity"/>
    <property type="evidence" value="ECO:0007669"/>
    <property type="project" value="UniProtKB-ARBA"/>
</dbReference>
<dbReference type="InterPro" id="IPR035929">
    <property type="entry name" value="CoaB-like_sf"/>
</dbReference>
<evidence type="ECO:0000313" key="2">
    <source>
        <dbReference type="EMBL" id="AWI10130.1"/>
    </source>
</evidence>
<gene>
    <name evidence="2" type="ORF">CKA38_13465</name>
</gene>
<dbReference type="Proteomes" id="UP000244896">
    <property type="component" value="Chromosome"/>
</dbReference>
<dbReference type="AlphaFoldDB" id="A0A2U8E5P1"/>
<dbReference type="EMBL" id="CP023004">
    <property type="protein sequence ID" value="AWI10130.1"/>
    <property type="molecule type" value="Genomic_DNA"/>
</dbReference>
<keyword evidence="3" id="KW-1185">Reference proteome</keyword>
<dbReference type="KEGG" id="elut:CKA38_13465"/>
<proteinExistence type="predicted"/>
<feature type="domain" description="DNA/pantothenate metabolism flavoprotein C-terminal" evidence="1">
    <location>
        <begin position="15"/>
        <end position="222"/>
    </location>
</feature>